<keyword evidence="3 9" id="KW-0349">Heme</keyword>
<evidence type="ECO:0000256" key="3">
    <source>
        <dbReference type="ARBA" id="ARBA00022617"/>
    </source>
</evidence>
<keyword evidence="7 9" id="KW-0411">Iron-sulfur</keyword>
<dbReference type="NCBIfam" id="TIGR00539">
    <property type="entry name" value="hemN_rel"/>
    <property type="match status" value="1"/>
</dbReference>
<dbReference type="SFLD" id="SFLDG01082">
    <property type="entry name" value="B12-binding_domain_containing"/>
    <property type="match status" value="1"/>
</dbReference>
<evidence type="ECO:0000256" key="5">
    <source>
        <dbReference type="ARBA" id="ARBA00022723"/>
    </source>
</evidence>
<dbReference type="InterPro" id="IPR034505">
    <property type="entry name" value="Coproporphyrinogen-III_oxidase"/>
</dbReference>
<keyword evidence="4 9" id="KW-0949">S-adenosyl-L-methionine</keyword>
<gene>
    <name evidence="11" type="ORF">HNQ45_001447</name>
</gene>
<dbReference type="SFLD" id="SFLDS00029">
    <property type="entry name" value="Radical_SAM"/>
    <property type="match status" value="1"/>
</dbReference>
<evidence type="ECO:0000256" key="4">
    <source>
        <dbReference type="ARBA" id="ARBA00022691"/>
    </source>
</evidence>
<evidence type="ECO:0000256" key="6">
    <source>
        <dbReference type="ARBA" id="ARBA00023004"/>
    </source>
</evidence>
<dbReference type="SFLD" id="SFLDF00288">
    <property type="entry name" value="HemN-like__clustered_with_nucl"/>
    <property type="match status" value="1"/>
</dbReference>
<organism evidence="11 12">
    <name type="scientific">Nosocomiicoccus ampullae</name>
    <dbReference type="NCBI Taxonomy" id="489910"/>
    <lineage>
        <taxon>Bacteria</taxon>
        <taxon>Bacillati</taxon>
        <taxon>Bacillota</taxon>
        <taxon>Bacilli</taxon>
        <taxon>Bacillales</taxon>
        <taxon>Staphylococcaceae</taxon>
        <taxon>Nosocomiicoccus</taxon>
    </lineage>
</organism>
<keyword evidence="6 9" id="KW-0408">Iron</keyword>
<sequence length="372" mass="43464">MDSLYIHIPFCNRICAYCDFNKFLIKNQPVDEYVDMLIKELSFLEDKNLKTIYVGGGTPTALNMNQLEKLLKYIKENFNVSDEYTFEANPDELTTEKISLLKDYGVNRVSLGVQTFNNKLLEVLGRTHNFDDIYTSINHMEKIGLDNYSIDLMYNLPGEEMSDIEDSLKNIQILKPKHISWYSLIIEKHTIFYNKIKSGQLNIASSEVEGERYHRVMQGLKDIGYHQYEISNFSSKPEFESSHNKTYWKNNEYYGAGAGSHGYVNGQRYFNVKPVPHYINRMKEDTNAVKDIHTLSKKEMYEEEMFLNLRLNKGLRINQFKEKYGVSLFDIYQNVIDKHVTSNNLEIRNGYLRLTEQGKVVGNDVFIDFLID</sequence>
<proteinExistence type="inferred from homology"/>
<dbReference type="CDD" id="cd01335">
    <property type="entry name" value="Radical_SAM"/>
    <property type="match status" value="1"/>
</dbReference>
<keyword evidence="12" id="KW-1185">Reference proteome</keyword>
<evidence type="ECO:0000256" key="1">
    <source>
        <dbReference type="ARBA" id="ARBA00006100"/>
    </source>
</evidence>
<feature type="domain" description="Radical SAM core" evidence="10">
    <location>
        <begin position="1"/>
        <end position="226"/>
    </location>
</feature>
<dbReference type="Proteomes" id="UP000579136">
    <property type="component" value="Unassembled WGS sequence"/>
</dbReference>
<comment type="similarity">
    <text evidence="1">Belongs to the anaerobic coproporphyrinogen-III oxidase family. HemW subfamily.</text>
</comment>
<reference evidence="11 12" key="1">
    <citation type="submission" date="2020-08" db="EMBL/GenBank/DDBJ databases">
        <title>Genomic Encyclopedia of Type Strains, Phase IV (KMG-IV): sequencing the most valuable type-strain genomes for metagenomic binning, comparative biology and taxonomic classification.</title>
        <authorList>
            <person name="Goeker M."/>
        </authorList>
    </citation>
    <scope>NUCLEOTIDE SEQUENCE [LARGE SCALE GENOMIC DNA]</scope>
    <source>
        <strain evidence="11 12">DSM 19163</strain>
    </source>
</reference>
<dbReference type="SFLD" id="SFLDG01065">
    <property type="entry name" value="anaerobic_coproporphyrinogen-I"/>
    <property type="match status" value="1"/>
</dbReference>
<keyword evidence="5 9" id="KW-0479">Metal-binding</keyword>
<dbReference type="InterPro" id="IPR004559">
    <property type="entry name" value="HemW-like"/>
</dbReference>
<dbReference type="GO" id="GO:0004109">
    <property type="term" value="F:coproporphyrinogen oxidase activity"/>
    <property type="evidence" value="ECO:0007669"/>
    <property type="project" value="InterPro"/>
</dbReference>
<protein>
    <recommendedName>
        <fullName evidence="2 9">Heme chaperone HemW</fullName>
    </recommendedName>
</protein>
<dbReference type="InterPro" id="IPR010723">
    <property type="entry name" value="HemN_C"/>
</dbReference>
<dbReference type="GO" id="GO:0006779">
    <property type="term" value="P:porphyrin-containing compound biosynthetic process"/>
    <property type="evidence" value="ECO:0007669"/>
    <property type="project" value="InterPro"/>
</dbReference>
<dbReference type="AlphaFoldDB" id="A0A9Q2HFS6"/>
<dbReference type="SMART" id="SM00729">
    <property type="entry name" value="Elp3"/>
    <property type="match status" value="1"/>
</dbReference>
<dbReference type="GO" id="GO:0046872">
    <property type="term" value="F:metal ion binding"/>
    <property type="evidence" value="ECO:0007669"/>
    <property type="project" value="UniProtKB-UniRule"/>
</dbReference>
<keyword evidence="8 9" id="KW-0143">Chaperone</keyword>
<dbReference type="Gene3D" id="3.20.20.70">
    <property type="entry name" value="Aldolase class I"/>
    <property type="match status" value="1"/>
</dbReference>
<keyword evidence="9" id="KW-0004">4Fe-4S</keyword>
<evidence type="ECO:0000256" key="2">
    <source>
        <dbReference type="ARBA" id="ARBA00017228"/>
    </source>
</evidence>
<dbReference type="InterPro" id="IPR058240">
    <property type="entry name" value="rSAM_sf"/>
</dbReference>
<dbReference type="GO" id="GO:0005737">
    <property type="term" value="C:cytoplasm"/>
    <property type="evidence" value="ECO:0007669"/>
    <property type="project" value="UniProtKB-SubCell"/>
</dbReference>
<dbReference type="InterPro" id="IPR007197">
    <property type="entry name" value="rSAM"/>
</dbReference>
<dbReference type="Pfam" id="PF06969">
    <property type="entry name" value="HemN_C"/>
    <property type="match status" value="1"/>
</dbReference>
<evidence type="ECO:0000259" key="10">
    <source>
        <dbReference type="PROSITE" id="PS51918"/>
    </source>
</evidence>
<evidence type="ECO:0000256" key="7">
    <source>
        <dbReference type="ARBA" id="ARBA00023014"/>
    </source>
</evidence>
<name>A0A9Q2HFS6_9STAP</name>
<keyword evidence="9" id="KW-0963">Cytoplasm</keyword>
<dbReference type="InterPro" id="IPR013785">
    <property type="entry name" value="Aldolase_TIM"/>
</dbReference>
<dbReference type="PANTHER" id="PTHR13932:SF5">
    <property type="entry name" value="RADICAL S-ADENOSYL METHIONINE DOMAIN-CONTAINING PROTEIN 1, MITOCHONDRIAL"/>
    <property type="match status" value="1"/>
</dbReference>
<comment type="caution">
    <text evidence="11">The sequence shown here is derived from an EMBL/GenBank/DDBJ whole genome shotgun (WGS) entry which is preliminary data.</text>
</comment>
<evidence type="ECO:0000313" key="11">
    <source>
        <dbReference type="EMBL" id="MBB5176559.1"/>
    </source>
</evidence>
<evidence type="ECO:0000313" key="12">
    <source>
        <dbReference type="Proteomes" id="UP000579136"/>
    </source>
</evidence>
<dbReference type="InterPro" id="IPR006638">
    <property type="entry name" value="Elp3/MiaA/NifB-like_rSAM"/>
</dbReference>
<dbReference type="SFLD" id="SFLDF00562">
    <property type="entry name" value="HemN-like__clustered_with_heat"/>
    <property type="match status" value="1"/>
</dbReference>
<evidence type="ECO:0000256" key="8">
    <source>
        <dbReference type="ARBA" id="ARBA00023186"/>
    </source>
</evidence>
<dbReference type="PROSITE" id="PS51918">
    <property type="entry name" value="RADICAL_SAM"/>
    <property type="match status" value="1"/>
</dbReference>
<dbReference type="GO" id="GO:0051539">
    <property type="term" value="F:4 iron, 4 sulfur cluster binding"/>
    <property type="evidence" value="ECO:0007669"/>
    <property type="project" value="UniProtKB-UniRule"/>
</dbReference>
<evidence type="ECO:0000256" key="9">
    <source>
        <dbReference type="RuleBase" id="RU364116"/>
    </source>
</evidence>
<dbReference type="PANTHER" id="PTHR13932">
    <property type="entry name" value="COPROPORPHYRINIGEN III OXIDASE"/>
    <property type="match status" value="1"/>
</dbReference>
<comment type="function">
    <text evidence="9">Probably acts as a heme chaperone, transferring heme to an unknown acceptor. Binds one molecule of heme per monomer, possibly covalently. Binds 1 [4Fe-4S] cluster. The cluster is coordinated with 3 cysteines and an exchangeable S-adenosyl-L-methionine.</text>
</comment>
<keyword evidence="11" id="KW-0560">Oxidoreductase</keyword>
<dbReference type="Pfam" id="PF04055">
    <property type="entry name" value="Radical_SAM"/>
    <property type="match status" value="1"/>
</dbReference>
<dbReference type="RefSeq" id="WP_183675255.1">
    <property type="nucleotide sequence ID" value="NZ_CBCRYX010000010.1"/>
</dbReference>
<dbReference type="EMBL" id="JACHHF010000009">
    <property type="protein sequence ID" value="MBB5176559.1"/>
    <property type="molecule type" value="Genomic_DNA"/>
</dbReference>
<comment type="subcellular location">
    <subcellularLocation>
        <location evidence="9">Cytoplasm</location>
    </subcellularLocation>
</comment>
<dbReference type="SUPFAM" id="SSF102114">
    <property type="entry name" value="Radical SAM enzymes"/>
    <property type="match status" value="1"/>
</dbReference>
<accession>A0A9Q2HFS6</accession>